<dbReference type="OrthoDB" id="416217at2759"/>
<sequence>MDGVDVVQAAQQREAELSSLSPEIRDAQLASEQLMRDAKQQGNQGNLVMRNGKLQLLSEDDMGADLGKYRWGQTEKEVTIKVSVPAGTKSKAVKLDVLTSKLKLAVMGEVILDGVLHKPVKPDDCTFTIEDEGTGRLVTVTLQKLQATSASQHWKCVCDGEPEIDTSLFGPAIMTADPSDPAGLAQILAAR</sequence>
<evidence type="ECO:0000256" key="2">
    <source>
        <dbReference type="ARBA" id="ARBA00022490"/>
    </source>
</evidence>
<keyword evidence="5" id="KW-1185">Reference proteome</keyword>
<reference evidence="5" key="1">
    <citation type="journal article" date="2015" name="PLoS Genet.">
        <title>Genome Sequence and Transcriptome Analyses of Chrysochromulina tobin: Metabolic Tools for Enhanced Algal Fitness in the Prominent Order Prymnesiales (Haptophyceae).</title>
        <authorList>
            <person name="Hovde B.T."/>
            <person name="Deodato C.R."/>
            <person name="Hunsperger H.M."/>
            <person name="Ryken S.A."/>
            <person name="Yost W."/>
            <person name="Jha R.K."/>
            <person name="Patterson J."/>
            <person name="Monnat R.J. Jr."/>
            <person name="Barlow S.B."/>
            <person name="Starkenburg S.R."/>
            <person name="Cattolico R.A."/>
        </authorList>
    </citation>
    <scope>NUCLEOTIDE SEQUENCE</scope>
    <source>
        <strain evidence="5">CCMP291</strain>
    </source>
</reference>
<dbReference type="AlphaFoldDB" id="A0A0M0JHA7"/>
<dbReference type="PANTHER" id="PTHR12356:SF3">
    <property type="entry name" value="NUCLEAR MIGRATION PROTEIN NUDC"/>
    <property type="match status" value="1"/>
</dbReference>
<feature type="domain" description="CS" evidence="3">
    <location>
        <begin position="64"/>
        <end position="158"/>
    </location>
</feature>
<proteinExistence type="predicted"/>
<evidence type="ECO:0000313" key="5">
    <source>
        <dbReference type="Proteomes" id="UP000037460"/>
    </source>
</evidence>
<dbReference type="GO" id="GO:0051082">
    <property type="term" value="F:unfolded protein binding"/>
    <property type="evidence" value="ECO:0007669"/>
    <property type="project" value="TreeGrafter"/>
</dbReference>
<dbReference type="SUPFAM" id="SSF49764">
    <property type="entry name" value="HSP20-like chaperones"/>
    <property type="match status" value="1"/>
</dbReference>
<dbReference type="GO" id="GO:0006457">
    <property type="term" value="P:protein folding"/>
    <property type="evidence" value="ECO:0007669"/>
    <property type="project" value="TreeGrafter"/>
</dbReference>
<accession>A0A0M0JHA7</accession>
<evidence type="ECO:0000259" key="3">
    <source>
        <dbReference type="PROSITE" id="PS51203"/>
    </source>
</evidence>
<protein>
    <recommendedName>
        <fullName evidence="3">CS domain-containing protein</fullName>
    </recommendedName>
</protein>
<comment type="caution">
    <text evidence="4">The sequence shown here is derived from an EMBL/GenBank/DDBJ whole genome shotgun (WGS) entry which is preliminary data.</text>
</comment>
<dbReference type="InterPro" id="IPR008978">
    <property type="entry name" value="HSP20-like_chaperone"/>
</dbReference>
<dbReference type="GO" id="GO:0005737">
    <property type="term" value="C:cytoplasm"/>
    <property type="evidence" value="ECO:0007669"/>
    <property type="project" value="UniProtKB-SubCell"/>
</dbReference>
<evidence type="ECO:0000256" key="1">
    <source>
        <dbReference type="ARBA" id="ARBA00004496"/>
    </source>
</evidence>
<keyword evidence="2" id="KW-0963">Cytoplasm</keyword>
<name>A0A0M0JHA7_9EUKA</name>
<dbReference type="InterPro" id="IPR037898">
    <property type="entry name" value="NudC_fam"/>
</dbReference>
<dbReference type="EMBL" id="JWZX01002919">
    <property type="protein sequence ID" value="KOO25865.1"/>
    <property type="molecule type" value="Genomic_DNA"/>
</dbReference>
<evidence type="ECO:0000313" key="4">
    <source>
        <dbReference type="EMBL" id="KOO25865.1"/>
    </source>
</evidence>
<dbReference type="Gene3D" id="2.60.40.790">
    <property type="match status" value="1"/>
</dbReference>
<dbReference type="PROSITE" id="PS51203">
    <property type="entry name" value="CS"/>
    <property type="match status" value="1"/>
</dbReference>
<dbReference type="PANTHER" id="PTHR12356">
    <property type="entry name" value="NUCLEAR MOVEMENT PROTEIN NUDC"/>
    <property type="match status" value="1"/>
</dbReference>
<comment type="subcellular location">
    <subcellularLocation>
        <location evidence="1">Cytoplasm</location>
    </subcellularLocation>
</comment>
<dbReference type="Proteomes" id="UP000037460">
    <property type="component" value="Unassembled WGS sequence"/>
</dbReference>
<dbReference type="InterPro" id="IPR007052">
    <property type="entry name" value="CS_dom"/>
</dbReference>
<organism evidence="4 5">
    <name type="scientific">Chrysochromulina tobinii</name>
    <dbReference type="NCBI Taxonomy" id="1460289"/>
    <lineage>
        <taxon>Eukaryota</taxon>
        <taxon>Haptista</taxon>
        <taxon>Haptophyta</taxon>
        <taxon>Prymnesiophyceae</taxon>
        <taxon>Prymnesiales</taxon>
        <taxon>Chrysochromulinaceae</taxon>
        <taxon>Chrysochromulina</taxon>
    </lineage>
</organism>
<gene>
    <name evidence="4" type="ORF">Ctob_001400</name>
</gene>
<dbReference type="Pfam" id="PF04969">
    <property type="entry name" value="CS"/>
    <property type="match status" value="1"/>
</dbReference>
<dbReference type="CDD" id="cd06467">
    <property type="entry name" value="p23_NUDC_like"/>
    <property type="match status" value="1"/>
</dbReference>